<protein>
    <submittedName>
        <fullName evidence="3">Uncharacterized protein</fullName>
    </submittedName>
</protein>
<proteinExistence type="predicted"/>
<dbReference type="AlphaFoldDB" id="A0A6A3K5E5"/>
<dbReference type="EMBL" id="QXFU01002238">
    <property type="protein sequence ID" value="KAE8988488.1"/>
    <property type="molecule type" value="Genomic_DNA"/>
</dbReference>
<accession>A0A6A3K5E5</accession>
<evidence type="ECO:0000256" key="1">
    <source>
        <dbReference type="SAM" id="MobiDB-lite"/>
    </source>
</evidence>
<evidence type="ECO:0000313" key="7">
    <source>
        <dbReference type="Proteomes" id="UP000435112"/>
    </source>
</evidence>
<name>A0A6A3K5E5_9STRA</name>
<evidence type="ECO:0000313" key="5">
    <source>
        <dbReference type="Proteomes" id="UP000429607"/>
    </source>
</evidence>
<keyword evidence="6" id="KW-1185">Reference proteome</keyword>
<organism evidence="3 5">
    <name type="scientific">Phytophthora rubi</name>
    <dbReference type="NCBI Taxonomy" id="129364"/>
    <lineage>
        <taxon>Eukaryota</taxon>
        <taxon>Sar</taxon>
        <taxon>Stramenopiles</taxon>
        <taxon>Oomycota</taxon>
        <taxon>Peronosporomycetes</taxon>
        <taxon>Peronosporales</taxon>
        <taxon>Peronosporaceae</taxon>
        <taxon>Phytophthora</taxon>
    </lineage>
</organism>
<gene>
    <name evidence="3" type="ORF">PR001_g18495</name>
    <name evidence="2" type="ORF">PR002_g21752</name>
    <name evidence="4" type="ORF">PR003_g22443</name>
</gene>
<sequence>MAVIAFTTSNAKAQTAESAAQTLSQRARRDETQSSRKRSSAVAFRAGGGIGARARVSLA</sequence>
<comment type="caution">
    <text evidence="3">The sequence shown here is derived from an EMBL/GenBank/DDBJ whole genome shotgun (WGS) entry which is preliminary data.</text>
</comment>
<dbReference type="Proteomes" id="UP000435112">
    <property type="component" value="Unassembled WGS sequence"/>
</dbReference>
<feature type="compositionally biased region" description="Polar residues" evidence="1">
    <location>
        <begin position="15"/>
        <end position="25"/>
    </location>
</feature>
<reference evidence="5 7" key="1">
    <citation type="submission" date="2018-09" db="EMBL/GenBank/DDBJ databases">
        <title>Genomic investigation of the strawberry pathogen Phytophthora fragariae indicates pathogenicity is determined by transcriptional variation in three key races.</title>
        <authorList>
            <person name="Adams T.M."/>
            <person name="Armitage A.D."/>
            <person name="Sobczyk M.K."/>
            <person name="Bates H.J."/>
            <person name="Dunwell J.M."/>
            <person name="Nellist C.F."/>
            <person name="Harrison R.J."/>
        </authorList>
    </citation>
    <scope>NUCLEOTIDE SEQUENCE [LARGE SCALE GENOMIC DNA]</scope>
    <source>
        <strain evidence="3 5">SCRP249</strain>
        <strain evidence="2 7">SCRP324</strain>
        <strain evidence="4 6">SCRP333</strain>
    </source>
</reference>
<dbReference type="EMBL" id="QXFV01001633">
    <property type="protein sequence ID" value="KAE9001542.1"/>
    <property type="molecule type" value="Genomic_DNA"/>
</dbReference>
<dbReference type="Proteomes" id="UP000434957">
    <property type="component" value="Unassembled WGS sequence"/>
</dbReference>
<evidence type="ECO:0000313" key="3">
    <source>
        <dbReference type="EMBL" id="KAE9001542.1"/>
    </source>
</evidence>
<dbReference type="EMBL" id="QXFT01002223">
    <property type="protein sequence ID" value="KAE9301754.1"/>
    <property type="molecule type" value="Genomic_DNA"/>
</dbReference>
<evidence type="ECO:0000313" key="2">
    <source>
        <dbReference type="EMBL" id="KAE8988488.1"/>
    </source>
</evidence>
<dbReference type="Proteomes" id="UP000429607">
    <property type="component" value="Unassembled WGS sequence"/>
</dbReference>
<evidence type="ECO:0000313" key="6">
    <source>
        <dbReference type="Proteomes" id="UP000434957"/>
    </source>
</evidence>
<evidence type="ECO:0000313" key="4">
    <source>
        <dbReference type="EMBL" id="KAE9301754.1"/>
    </source>
</evidence>
<feature type="region of interest" description="Disordered" evidence="1">
    <location>
        <begin position="15"/>
        <end position="42"/>
    </location>
</feature>
<dbReference type="OrthoDB" id="10377786at2759"/>